<gene>
    <name evidence="1" type="ORF">LX73_0878</name>
</gene>
<evidence type="ECO:0000313" key="1">
    <source>
        <dbReference type="EMBL" id="TYP95569.1"/>
    </source>
</evidence>
<proteinExistence type="predicted"/>
<evidence type="ECO:0000313" key="2">
    <source>
        <dbReference type="Proteomes" id="UP000324595"/>
    </source>
</evidence>
<sequence length="418" mass="47579">MRYFQRLLPILLSIVVCFFLVQCSNKSTPEQPEHIRILDEIPQDIKETENLTVFPGYAEPTHSIELIPEQTFGKSGEPYLTQIIGFAVDDKGRVIILDQGEYSSGAGPFLYKVYAYNADGSYHIQLGGPGRGPGEYGIILGLQAEAGKVFVFDYTSKRLNIYNTDDYSFERSTLIEQWGVRDHEAVQGLESGYFEARNDGNFLITFDEPSSGTDWPEYTYMLMDAYGNALDFNPLVFRSDLNAIKSNSRVPSAFRPLPFMGKTVTALSSDNELYSAWTQDFLIKKYNPKGVYQSAIYYPITGSSFDLDEYTDEANYTQQDVMNTLEIVDEELPEANPIIDRLMVDDENRIWVAVPTGGQSDSYEWWILEESGKLLAKLTLPREQEIYDIKNGYLYSKKTNEETGTEYVVKYRIALTKK</sequence>
<comment type="caution">
    <text evidence="1">The sequence shown here is derived from an EMBL/GenBank/DDBJ whole genome shotgun (WGS) entry which is preliminary data.</text>
</comment>
<organism evidence="1 2">
    <name type="scientific">Fodinibius salinus</name>
    <dbReference type="NCBI Taxonomy" id="860790"/>
    <lineage>
        <taxon>Bacteria</taxon>
        <taxon>Pseudomonadati</taxon>
        <taxon>Balneolota</taxon>
        <taxon>Balneolia</taxon>
        <taxon>Balneolales</taxon>
        <taxon>Balneolaceae</taxon>
        <taxon>Fodinibius</taxon>
    </lineage>
</organism>
<dbReference type="SUPFAM" id="SSF101898">
    <property type="entry name" value="NHL repeat"/>
    <property type="match status" value="1"/>
</dbReference>
<protein>
    <recommendedName>
        <fullName evidence="3">6-bladed beta-propeller protein</fullName>
    </recommendedName>
</protein>
<dbReference type="InterPro" id="IPR011042">
    <property type="entry name" value="6-blade_b-propeller_TolB-like"/>
</dbReference>
<dbReference type="AlphaFoldDB" id="A0A5D3YR48"/>
<dbReference type="OrthoDB" id="1110188at2"/>
<dbReference type="EMBL" id="VNHY01000001">
    <property type="protein sequence ID" value="TYP95569.1"/>
    <property type="molecule type" value="Genomic_DNA"/>
</dbReference>
<dbReference type="RefSeq" id="WP_148898231.1">
    <property type="nucleotide sequence ID" value="NZ_VNHY01000001.1"/>
</dbReference>
<dbReference type="Gene3D" id="2.120.10.30">
    <property type="entry name" value="TolB, C-terminal domain"/>
    <property type="match status" value="1"/>
</dbReference>
<dbReference type="Proteomes" id="UP000324595">
    <property type="component" value="Unassembled WGS sequence"/>
</dbReference>
<reference evidence="1 2" key="1">
    <citation type="submission" date="2019-07" db="EMBL/GenBank/DDBJ databases">
        <title>Genomic Encyclopedia of Archaeal and Bacterial Type Strains, Phase II (KMG-II): from individual species to whole genera.</title>
        <authorList>
            <person name="Goeker M."/>
        </authorList>
    </citation>
    <scope>NUCLEOTIDE SEQUENCE [LARGE SCALE GENOMIC DNA]</scope>
    <source>
        <strain evidence="1 2">DSM 21935</strain>
    </source>
</reference>
<evidence type="ECO:0008006" key="3">
    <source>
        <dbReference type="Google" id="ProtNLM"/>
    </source>
</evidence>
<name>A0A5D3YR48_9BACT</name>
<keyword evidence="2" id="KW-1185">Reference proteome</keyword>
<accession>A0A5D3YR48</accession>